<dbReference type="RefSeq" id="WP_076461612.1">
    <property type="nucleotide sequence ID" value="NZ_FTMN01000002.1"/>
</dbReference>
<keyword evidence="1" id="KW-0812">Transmembrane</keyword>
<gene>
    <name evidence="2" type="ORF">SAMN05421647_102230</name>
</gene>
<name>A0A1N6Q3L7_9GAMM</name>
<dbReference type="AlphaFoldDB" id="A0A1N6Q3L7"/>
<reference evidence="2 3" key="1">
    <citation type="submission" date="2017-01" db="EMBL/GenBank/DDBJ databases">
        <authorList>
            <person name="Mah S.A."/>
            <person name="Swanson W.J."/>
            <person name="Moy G.W."/>
            <person name="Vacquier V.D."/>
        </authorList>
    </citation>
    <scope>NUCLEOTIDE SEQUENCE [LARGE SCALE GENOMIC DNA]</scope>
    <source>
        <strain evidence="2 3">DSM 7027</strain>
    </source>
</reference>
<evidence type="ECO:0000313" key="2">
    <source>
        <dbReference type="EMBL" id="SIQ11173.1"/>
    </source>
</evidence>
<dbReference type="Proteomes" id="UP000186895">
    <property type="component" value="Unassembled WGS sequence"/>
</dbReference>
<evidence type="ECO:0000256" key="1">
    <source>
        <dbReference type="SAM" id="Phobius"/>
    </source>
</evidence>
<accession>A0A1N6Q3L7</accession>
<keyword evidence="1" id="KW-1133">Transmembrane helix</keyword>
<protein>
    <submittedName>
        <fullName evidence="2">Uncharacterized protein</fullName>
    </submittedName>
</protein>
<feature type="transmembrane region" description="Helical" evidence="1">
    <location>
        <begin position="45"/>
        <end position="64"/>
    </location>
</feature>
<evidence type="ECO:0000313" key="3">
    <source>
        <dbReference type="Proteomes" id="UP000186895"/>
    </source>
</evidence>
<sequence length="137" mass="14944">MKKVVIAFIVGIVLSLIPLFGYDAFLSSLDANIVSATPTDIGMESLYCAGGLSAFGFISTLILLTFDSKRLIAQYAVISVVALLVISFIKINLMIPDTENALFSRDVSLYTIPYYLTFVVVPVFFLSKAFLNRAPTS</sequence>
<keyword evidence="3" id="KW-1185">Reference proteome</keyword>
<organism evidence="2 3">
    <name type="scientific">Marinobacterium stanieri</name>
    <dbReference type="NCBI Taxonomy" id="49186"/>
    <lineage>
        <taxon>Bacteria</taxon>
        <taxon>Pseudomonadati</taxon>
        <taxon>Pseudomonadota</taxon>
        <taxon>Gammaproteobacteria</taxon>
        <taxon>Oceanospirillales</taxon>
        <taxon>Oceanospirillaceae</taxon>
        <taxon>Marinobacterium</taxon>
    </lineage>
</organism>
<feature type="transmembrane region" description="Helical" evidence="1">
    <location>
        <begin position="112"/>
        <end position="131"/>
    </location>
</feature>
<keyword evidence="1" id="KW-0472">Membrane</keyword>
<feature type="transmembrane region" description="Helical" evidence="1">
    <location>
        <begin position="71"/>
        <end position="92"/>
    </location>
</feature>
<dbReference type="EMBL" id="FTMN01000002">
    <property type="protein sequence ID" value="SIQ11173.1"/>
    <property type="molecule type" value="Genomic_DNA"/>
</dbReference>
<proteinExistence type="predicted"/>